<organism evidence="3 4">
    <name type="scientific">Streptomyces hainanensis</name>
    <dbReference type="NCBI Taxonomy" id="402648"/>
    <lineage>
        <taxon>Bacteria</taxon>
        <taxon>Bacillati</taxon>
        <taxon>Actinomycetota</taxon>
        <taxon>Actinomycetes</taxon>
        <taxon>Kitasatosporales</taxon>
        <taxon>Streptomycetaceae</taxon>
        <taxon>Streptomyces</taxon>
    </lineage>
</organism>
<proteinExistence type="predicted"/>
<feature type="region of interest" description="Disordered" evidence="1">
    <location>
        <begin position="1"/>
        <end position="27"/>
    </location>
</feature>
<dbReference type="Pfam" id="PF00155">
    <property type="entry name" value="Aminotran_1_2"/>
    <property type="match status" value="1"/>
</dbReference>
<dbReference type="InterPro" id="IPR015424">
    <property type="entry name" value="PyrdxlP-dep_Trfase"/>
</dbReference>
<gene>
    <name evidence="3" type="ORF">E1283_11930</name>
</gene>
<dbReference type="RefSeq" id="WP_132817952.1">
    <property type="nucleotide sequence ID" value="NZ_SMKI01000100.1"/>
</dbReference>
<feature type="compositionally biased region" description="Basic and acidic residues" evidence="1">
    <location>
        <begin position="1"/>
        <end position="22"/>
    </location>
</feature>
<evidence type="ECO:0000313" key="3">
    <source>
        <dbReference type="EMBL" id="TDC75599.1"/>
    </source>
</evidence>
<dbReference type="OrthoDB" id="199743at2"/>
<dbReference type="SUPFAM" id="SSF53383">
    <property type="entry name" value="PLP-dependent transferases"/>
    <property type="match status" value="1"/>
</dbReference>
<dbReference type="InterPro" id="IPR004839">
    <property type="entry name" value="Aminotransferase_I/II_large"/>
</dbReference>
<dbReference type="PANTHER" id="PTHR46577:SF1">
    <property type="entry name" value="HTH-TYPE TRANSCRIPTIONAL REGULATORY PROTEIN GABR"/>
    <property type="match status" value="1"/>
</dbReference>
<dbReference type="CDD" id="cd00609">
    <property type="entry name" value="AAT_like"/>
    <property type="match status" value="1"/>
</dbReference>
<dbReference type="InterPro" id="IPR051446">
    <property type="entry name" value="HTH_trans_reg/aminotransferase"/>
</dbReference>
<dbReference type="PANTHER" id="PTHR46577">
    <property type="entry name" value="HTH-TYPE TRANSCRIPTIONAL REGULATORY PROTEIN GABR"/>
    <property type="match status" value="1"/>
</dbReference>
<dbReference type="GO" id="GO:0008483">
    <property type="term" value="F:transaminase activity"/>
    <property type="evidence" value="ECO:0007669"/>
    <property type="project" value="UniProtKB-KW"/>
</dbReference>
<sequence length="427" mass="45356">MEDFPEGDRGSEYPMGSDRESEVMEEGYLRGPLKETDRPWRLSGIVQQVSPDGRCDLGPGYLASNLVPVTDVARAYQVALARYGAAALSYGHNQGPLPLRAAVAARIALAEGVDCDARHVLVTAGTSQMLDVLAGVLGAPGDTVLVEALHYDLGVRILRDRGLTVRAVEMDESGMDPGALDLAVRDERAAGRRVALAYLVPTFHNPTGRLMPAERRRSLLDVAARHGLVVVEDDAYGELGLDDGPRCPSLATMSAFRGVIRLGTFSKSLAPGLRLGWLAADPGTTARLAGLGLFDSGGCPNQVAALAVAGLLEDGGYDRHLARLRPWLARRRDALLDALRGCRPAGFHVAPPRGGLFLWVRLPPGYGEQAATADAARVGVSVTPGSRFGADGDAVRLAYGQYDPERLSAAGAALTDAWNSATKCFRR</sequence>
<keyword evidence="3" id="KW-0808">Transferase</keyword>
<dbReference type="AlphaFoldDB" id="A0A4R4TNE3"/>
<keyword evidence="4" id="KW-1185">Reference proteome</keyword>
<dbReference type="Proteomes" id="UP000295345">
    <property type="component" value="Unassembled WGS sequence"/>
</dbReference>
<reference evidence="3 4" key="1">
    <citation type="submission" date="2019-03" db="EMBL/GenBank/DDBJ databases">
        <title>Draft genome sequences of novel Actinobacteria.</title>
        <authorList>
            <person name="Sahin N."/>
            <person name="Ay H."/>
            <person name="Saygin H."/>
        </authorList>
    </citation>
    <scope>NUCLEOTIDE SEQUENCE [LARGE SCALE GENOMIC DNA]</scope>
    <source>
        <strain evidence="3 4">DSM 41900</strain>
    </source>
</reference>
<evidence type="ECO:0000259" key="2">
    <source>
        <dbReference type="Pfam" id="PF00155"/>
    </source>
</evidence>
<dbReference type="InterPro" id="IPR015421">
    <property type="entry name" value="PyrdxlP-dep_Trfase_major"/>
</dbReference>
<keyword evidence="3" id="KW-0032">Aminotransferase</keyword>
<dbReference type="GO" id="GO:0030170">
    <property type="term" value="F:pyridoxal phosphate binding"/>
    <property type="evidence" value="ECO:0007669"/>
    <property type="project" value="InterPro"/>
</dbReference>
<accession>A0A4R4TNE3</accession>
<protein>
    <submittedName>
        <fullName evidence="3">Aminotransferase class I/II-fold pyridoxal phosphate-dependent enzyme</fullName>
    </submittedName>
</protein>
<dbReference type="EMBL" id="SMKI01000100">
    <property type="protein sequence ID" value="TDC75599.1"/>
    <property type="molecule type" value="Genomic_DNA"/>
</dbReference>
<feature type="domain" description="Aminotransferase class I/classII large" evidence="2">
    <location>
        <begin position="65"/>
        <end position="407"/>
    </location>
</feature>
<name>A0A4R4TNE3_9ACTN</name>
<dbReference type="Gene3D" id="3.40.640.10">
    <property type="entry name" value="Type I PLP-dependent aspartate aminotransferase-like (Major domain)"/>
    <property type="match status" value="1"/>
</dbReference>
<comment type="caution">
    <text evidence="3">The sequence shown here is derived from an EMBL/GenBank/DDBJ whole genome shotgun (WGS) entry which is preliminary data.</text>
</comment>
<evidence type="ECO:0000256" key="1">
    <source>
        <dbReference type="SAM" id="MobiDB-lite"/>
    </source>
</evidence>
<evidence type="ECO:0000313" key="4">
    <source>
        <dbReference type="Proteomes" id="UP000295345"/>
    </source>
</evidence>